<feature type="region of interest" description="Disordered" evidence="1">
    <location>
        <begin position="23"/>
        <end position="51"/>
    </location>
</feature>
<reference evidence="2" key="1">
    <citation type="submission" date="2015-07" db="EMBL/GenBank/DDBJ databases">
        <title>MeaNS - Measles Nucleotide Surveillance Program.</title>
        <authorList>
            <person name="Tran T."/>
            <person name="Druce J."/>
        </authorList>
    </citation>
    <scope>NUCLEOTIDE SEQUENCE</scope>
    <source>
        <strain evidence="2">UCB-OBI-ISO-001</strain>
        <tissue evidence="2">Gonad</tissue>
    </source>
</reference>
<dbReference type="OrthoDB" id="10261348at2759"/>
<gene>
    <name evidence="2" type="ORF">OCBIM_22017418mg</name>
</gene>
<sequence>MSDVGELQQAALKRKARLQEMKAKRLCQTEDSSQNQQTKDSETEEKLPKPLFRSYQPIDEALLENQLPKAKPGKVEDNIKEQLAAANLKTSVEDVDLFNLAPRKPDWDLKRDISKRLAKLERRTQRAIALLIRDRLKGNSQDLVTAMNATDSLAKGDEDDADND</sequence>
<protein>
    <recommendedName>
        <fullName evidence="3">Coiled-coil domain-containing protein 12</fullName>
    </recommendedName>
</protein>
<dbReference type="KEGG" id="obi:106871470"/>
<name>A0A0L8HDJ1_OCTBM</name>
<organism evidence="2">
    <name type="scientific">Octopus bimaculoides</name>
    <name type="common">California two-spotted octopus</name>
    <dbReference type="NCBI Taxonomy" id="37653"/>
    <lineage>
        <taxon>Eukaryota</taxon>
        <taxon>Metazoa</taxon>
        <taxon>Spiralia</taxon>
        <taxon>Lophotrochozoa</taxon>
        <taxon>Mollusca</taxon>
        <taxon>Cephalopoda</taxon>
        <taxon>Coleoidea</taxon>
        <taxon>Octopodiformes</taxon>
        <taxon>Octopoda</taxon>
        <taxon>Incirrata</taxon>
        <taxon>Octopodidae</taxon>
        <taxon>Octopus</taxon>
    </lineage>
</organism>
<dbReference type="STRING" id="37653.A0A0L8HDJ1"/>
<dbReference type="Pfam" id="PF08315">
    <property type="entry name" value="cwf18"/>
    <property type="match status" value="1"/>
</dbReference>
<dbReference type="EMBL" id="KQ418493">
    <property type="protein sequence ID" value="KOF87119.1"/>
    <property type="molecule type" value="Genomic_DNA"/>
</dbReference>
<dbReference type="OMA" id="KPHNETT"/>
<feature type="compositionally biased region" description="Basic and acidic residues" evidence="1">
    <location>
        <begin position="39"/>
        <end position="48"/>
    </location>
</feature>
<evidence type="ECO:0000256" key="1">
    <source>
        <dbReference type="SAM" id="MobiDB-lite"/>
    </source>
</evidence>
<accession>A0A0L8HDJ1</accession>
<dbReference type="PANTHER" id="PTHR31551:SF1">
    <property type="entry name" value="COILED-COIL DOMAIN-CONTAINING PROTEIN 12"/>
    <property type="match status" value="1"/>
</dbReference>
<dbReference type="AlphaFoldDB" id="A0A0L8HDJ1"/>
<dbReference type="PANTHER" id="PTHR31551">
    <property type="entry name" value="PRE-MRNA-SPLICING FACTOR CWF18"/>
    <property type="match status" value="1"/>
</dbReference>
<evidence type="ECO:0008006" key="3">
    <source>
        <dbReference type="Google" id="ProtNLM"/>
    </source>
</evidence>
<dbReference type="InterPro" id="IPR013169">
    <property type="entry name" value="mRNA_splic_Cwf18-like"/>
</dbReference>
<evidence type="ECO:0000313" key="2">
    <source>
        <dbReference type="EMBL" id="KOF87119.1"/>
    </source>
</evidence>
<proteinExistence type="predicted"/>
<feature type="compositionally biased region" description="Polar residues" evidence="1">
    <location>
        <begin position="29"/>
        <end position="38"/>
    </location>
</feature>
<dbReference type="GO" id="GO:0071014">
    <property type="term" value="C:post-mRNA release spliceosomal complex"/>
    <property type="evidence" value="ECO:0007669"/>
    <property type="project" value="TreeGrafter"/>
</dbReference>
<dbReference type="GO" id="GO:0005684">
    <property type="term" value="C:U2-type spliceosomal complex"/>
    <property type="evidence" value="ECO:0007669"/>
    <property type="project" value="TreeGrafter"/>
</dbReference>